<evidence type="ECO:0000256" key="2">
    <source>
        <dbReference type="ARBA" id="ARBA00007401"/>
    </source>
</evidence>
<dbReference type="PROSITE" id="PS00608">
    <property type="entry name" value="GLYCOSYL_HYDROL_F2_2"/>
    <property type="match status" value="1"/>
</dbReference>
<evidence type="ECO:0000256" key="6">
    <source>
        <dbReference type="ARBA" id="ARBA00023295"/>
    </source>
</evidence>
<protein>
    <recommendedName>
        <fullName evidence="4 8">Beta-galactosidase</fullName>
        <ecNumber evidence="3 8">3.2.1.23</ecNumber>
    </recommendedName>
    <alternativeName>
        <fullName evidence="7 8">Lactase</fullName>
    </alternativeName>
</protein>
<dbReference type="InterPro" id="IPR006103">
    <property type="entry name" value="Glyco_hydro_2_cat"/>
</dbReference>
<name>A0A3S9V3J3_9BACL</name>
<dbReference type="InterPro" id="IPR004199">
    <property type="entry name" value="B-gal_small/dom_5"/>
</dbReference>
<dbReference type="OrthoDB" id="9762066at2"/>
<dbReference type="GO" id="GO:0005990">
    <property type="term" value="P:lactose catabolic process"/>
    <property type="evidence" value="ECO:0007669"/>
    <property type="project" value="TreeGrafter"/>
</dbReference>
<gene>
    <name evidence="10" type="ORF">EI981_22845</name>
</gene>
<dbReference type="Gene3D" id="2.60.40.10">
    <property type="entry name" value="Immunoglobulins"/>
    <property type="match status" value="2"/>
</dbReference>
<dbReference type="InterPro" id="IPR006102">
    <property type="entry name" value="Ig-like_GH2"/>
</dbReference>
<dbReference type="PANTHER" id="PTHR46323">
    <property type="entry name" value="BETA-GALACTOSIDASE"/>
    <property type="match status" value="1"/>
</dbReference>
<dbReference type="FunFam" id="3.20.20.80:FF:000018">
    <property type="entry name" value="Beta-galactosidase"/>
    <property type="match status" value="1"/>
</dbReference>
<dbReference type="InterPro" id="IPR023230">
    <property type="entry name" value="Glyco_hydro_2_CS"/>
</dbReference>
<comment type="catalytic activity">
    <reaction evidence="1 8">
        <text>Hydrolysis of terminal non-reducing beta-D-galactose residues in beta-D-galactosides.</text>
        <dbReference type="EC" id="3.2.1.23"/>
    </reaction>
</comment>
<dbReference type="PANTHER" id="PTHR46323:SF2">
    <property type="entry name" value="BETA-GALACTOSIDASE"/>
    <property type="match status" value="1"/>
</dbReference>
<evidence type="ECO:0000313" key="11">
    <source>
        <dbReference type="Proteomes" id="UP000270678"/>
    </source>
</evidence>
<dbReference type="SMART" id="SM01038">
    <property type="entry name" value="Bgal_small_N"/>
    <property type="match status" value="1"/>
</dbReference>
<evidence type="ECO:0000256" key="3">
    <source>
        <dbReference type="ARBA" id="ARBA00012756"/>
    </source>
</evidence>
<dbReference type="GO" id="GO:0030246">
    <property type="term" value="F:carbohydrate binding"/>
    <property type="evidence" value="ECO:0007669"/>
    <property type="project" value="InterPro"/>
</dbReference>
<dbReference type="KEGG" id="plut:EI981_22845"/>
<dbReference type="InterPro" id="IPR006104">
    <property type="entry name" value="Glyco_hydro_2_N"/>
</dbReference>
<dbReference type="Gene3D" id="3.20.20.80">
    <property type="entry name" value="Glycosidases"/>
    <property type="match status" value="1"/>
</dbReference>
<dbReference type="SUPFAM" id="SSF74650">
    <property type="entry name" value="Galactose mutarotase-like"/>
    <property type="match status" value="1"/>
</dbReference>
<dbReference type="Pfam" id="PF00703">
    <property type="entry name" value="Glyco_hydro_2"/>
    <property type="match status" value="1"/>
</dbReference>
<dbReference type="InterPro" id="IPR013783">
    <property type="entry name" value="Ig-like_fold"/>
</dbReference>
<evidence type="ECO:0000256" key="4">
    <source>
        <dbReference type="ARBA" id="ARBA00013303"/>
    </source>
</evidence>
<dbReference type="PROSITE" id="PS00719">
    <property type="entry name" value="GLYCOSYL_HYDROL_F2_1"/>
    <property type="match status" value="1"/>
</dbReference>
<reference evidence="11" key="1">
    <citation type="submission" date="2018-12" db="EMBL/GenBank/DDBJ databases">
        <title>Complete genome sequence of Paenibacillus sp. MBLB1234.</title>
        <authorList>
            <person name="Nam Y.-D."/>
            <person name="Kang J."/>
            <person name="Chung W.-H."/>
            <person name="Park Y.S."/>
        </authorList>
    </citation>
    <scope>NUCLEOTIDE SEQUENCE [LARGE SCALE GENOMIC DNA]</scope>
    <source>
        <strain evidence="11">MBLB1234</strain>
    </source>
</reference>
<dbReference type="InterPro" id="IPR008979">
    <property type="entry name" value="Galactose-bd-like_sf"/>
</dbReference>
<proteinExistence type="inferred from homology"/>
<dbReference type="Proteomes" id="UP000270678">
    <property type="component" value="Chromosome"/>
</dbReference>
<dbReference type="Pfam" id="PF02837">
    <property type="entry name" value="Glyco_hydro_2_N"/>
    <property type="match status" value="1"/>
</dbReference>
<keyword evidence="5 8" id="KW-0378">Hydrolase</keyword>
<dbReference type="Pfam" id="PF02929">
    <property type="entry name" value="Bgal_small_N"/>
    <property type="match status" value="1"/>
</dbReference>
<dbReference type="InterPro" id="IPR023232">
    <property type="entry name" value="Glyco_hydro_2_AS"/>
</dbReference>
<dbReference type="Pfam" id="PF02836">
    <property type="entry name" value="Glyco_hydro_2_C"/>
    <property type="match status" value="1"/>
</dbReference>
<dbReference type="Gene3D" id="2.70.98.10">
    <property type="match status" value="1"/>
</dbReference>
<dbReference type="PRINTS" id="PR00132">
    <property type="entry name" value="GLHYDRLASE2"/>
</dbReference>
<dbReference type="RefSeq" id="WP_127002186.1">
    <property type="nucleotide sequence ID" value="NZ_CP034346.1"/>
</dbReference>
<accession>A0A3S9V3J3</accession>
<dbReference type="InterPro" id="IPR036156">
    <property type="entry name" value="Beta-gal/glucu_dom_sf"/>
</dbReference>
<evidence type="ECO:0000256" key="5">
    <source>
        <dbReference type="ARBA" id="ARBA00022801"/>
    </source>
</evidence>
<dbReference type="Pfam" id="PF16353">
    <property type="entry name" value="LacZ_4"/>
    <property type="match status" value="1"/>
</dbReference>
<dbReference type="InterPro" id="IPR050347">
    <property type="entry name" value="Bact_Beta-galactosidase"/>
</dbReference>
<organism evidence="10 11">
    <name type="scientific">Paenibacillus lutimineralis</name>
    <dbReference type="NCBI Taxonomy" id="2707005"/>
    <lineage>
        <taxon>Bacteria</taxon>
        <taxon>Bacillati</taxon>
        <taxon>Bacillota</taxon>
        <taxon>Bacilli</taxon>
        <taxon>Bacillales</taxon>
        <taxon>Paenibacillaceae</taxon>
        <taxon>Paenibacillus</taxon>
    </lineage>
</organism>
<dbReference type="SUPFAM" id="SSF49303">
    <property type="entry name" value="beta-Galactosidase/glucuronidase domain"/>
    <property type="match status" value="2"/>
</dbReference>
<dbReference type="EC" id="3.2.1.23" evidence="3 8"/>
<feature type="domain" description="Beta galactosidase small chain/" evidence="9">
    <location>
        <begin position="736"/>
        <end position="1006"/>
    </location>
</feature>
<dbReference type="SUPFAM" id="SSF51445">
    <property type="entry name" value="(Trans)glycosidases"/>
    <property type="match status" value="1"/>
</dbReference>
<dbReference type="GO" id="GO:0009341">
    <property type="term" value="C:beta-galactosidase complex"/>
    <property type="evidence" value="ECO:0007669"/>
    <property type="project" value="InterPro"/>
</dbReference>
<dbReference type="InterPro" id="IPR017853">
    <property type="entry name" value="GH"/>
</dbReference>
<dbReference type="Gene3D" id="2.60.120.260">
    <property type="entry name" value="Galactose-binding domain-like"/>
    <property type="match status" value="1"/>
</dbReference>
<evidence type="ECO:0000256" key="1">
    <source>
        <dbReference type="ARBA" id="ARBA00001412"/>
    </source>
</evidence>
<dbReference type="InterPro" id="IPR006101">
    <property type="entry name" value="Glyco_hydro_2"/>
</dbReference>
<dbReference type="InterPro" id="IPR014718">
    <property type="entry name" value="GH-type_carb-bd"/>
</dbReference>
<dbReference type="InterPro" id="IPR032312">
    <property type="entry name" value="LacZ_4"/>
</dbReference>
<dbReference type="GO" id="GO:0004565">
    <property type="term" value="F:beta-galactosidase activity"/>
    <property type="evidence" value="ECO:0007669"/>
    <property type="project" value="UniProtKB-EC"/>
</dbReference>
<keyword evidence="11" id="KW-1185">Reference proteome</keyword>
<evidence type="ECO:0000256" key="8">
    <source>
        <dbReference type="RuleBase" id="RU361154"/>
    </source>
</evidence>
<dbReference type="SUPFAM" id="SSF49785">
    <property type="entry name" value="Galactose-binding domain-like"/>
    <property type="match status" value="1"/>
</dbReference>
<sequence>MKNLPKLWENPGKLHENRELARAHYIPYATVEHAKSRKRGRSPFYQTLNGKWKFQYFSSVVDAPDGFYNEENDVSDWDDLIVPSCWQVNGYDQLHYTNVRYPIPLDPPYVPDDNPAGLYVRDFQVPVDWAAKEQYVVFEGVNSCFYLWVNGQYVGYSQGSRNPAEFMLTPYLKAGVNRIAVLVLKWCDGTYLEDQDCWRYSGIFRDVYLLARDKTHIRDVFNRQEFNVDYEKAILHVEVDTTGPLQVQAELRDAEAQLVGSAEGLVDNSSTLVIQVERPVLWNAEQPYLYDLYVRAGEESFAFQVGFRHVEVADGVFKLNGQALKLKGVNRHDSHPLLGQTVPQNHMKRDLLLMKQHNINTVRTSHYPNDPRFLELCNELGFYLVDEADLECHGMSVGTPWTSAQTDALSEDPDWRDAYLDRAERLVERDKNHPSVLIWSLGNESGFGDNHIAMAEWIKLRDPSRLVHYEGAPGSQSEPERTRSLDVDSWMYGSVESCAEYGRDEQNKKPLFLCEYSHAMGNGPGDLRDYWEVFEAYPKLMGGCVWEWVDHGILTHTEEGTPYYAYGGDFGDQPNDGNFCIDGLVSPDRVPHAGLLELKQVLAPVRVEAIDLAAGRVRIGNRYDFMDLSHIATYWRLLEDDVLIDQGKLQGLNAAPHEWETVILPYTLPPNPGRLVFQLSFRLDREMEWAGPGYELTFAELEFPIEQAGAAREASASRALPAKGRLSALEADGKLLLNGFDFRYEFDLNRGALTKLERDGLERLAAPAMLSIWRAPTDNDRNIRQVWEQLGYDKAVMKVYRSEWEVDSNGGICIGIEYSLGAYIHAPFLRGRMEWKVASSGELALKTTAEVGEKLPWLPRFGLELVLAPGNEEVEYSGFGPHESYIDKRLSVRQGVYLTSVDQMFVPYIVPQEFGSRYDTNWAIVSNEQGMGLRIDAPQPFSFQAAHYKAQDLTEATHRHKLKRRLETYVHLDYRMSGVGSNSCGPELAERYRIEEKQITFELILKPINKEDE</sequence>
<evidence type="ECO:0000259" key="9">
    <source>
        <dbReference type="SMART" id="SM01038"/>
    </source>
</evidence>
<evidence type="ECO:0000313" key="10">
    <source>
        <dbReference type="EMBL" id="AZS17017.1"/>
    </source>
</evidence>
<dbReference type="EMBL" id="CP034346">
    <property type="protein sequence ID" value="AZS17017.1"/>
    <property type="molecule type" value="Genomic_DNA"/>
</dbReference>
<dbReference type="InterPro" id="IPR011013">
    <property type="entry name" value="Gal_mutarotase_sf_dom"/>
</dbReference>
<comment type="similarity">
    <text evidence="2 8">Belongs to the glycosyl hydrolase 2 family.</text>
</comment>
<keyword evidence="6 8" id="KW-0326">Glycosidase</keyword>
<dbReference type="AlphaFoldDB" id="A0A3S9V3J3"/>
<evidence type="ECO:0000256" key="7">
    <source>
        <dbReference type="ARBA" id="ARBA00032230"/>
    </source>
</evidence>